<protein>
    <recommendedName>
        <fullName evidence="12">RRM domain-containing protein</fullName>
    </recommendedName>
</protein>
<dbReference type="PANTHER" id="PTHR47640:SF6">
    <property type="entry name" value="POLYADENYLATE-BINDING PROTEIN RBP45A"/>
    <property type="match status" value="1"/>
</dbReference>
<dbReference type="InterPro" id="IPR017451">
    <property type="entry name" value="F-box-assoc_interact_dom"/>
</dbReference>
<dbReference type="Pfam" id="PF00076">
    <property type="entry name" value="RRM_1"/>
    <property type="match status" value="2"/>
</dbReference>
<keyword evidence="4" id="KW-0677">Repeat</keyword>
<comment type="subcellular location">
    <subcellularLocation>
        <location evidence="2">Cytoplasmic granule</location>
    </subcellularLocation>
    <subcellularLocation>
        <location evidence="1">Nucleus</location>
    </subcellularLocation>
</comment>
<evidence type="ECO:0000256" key="2">
    <source>
        <dbReference type="ARBA" id="ARBA00004463"/>
    </source>
</evidence>
<dbReference type="InterPro" id="IPR001810">
    <property type="entry name" value="F-box_dom"/>
</dbReference>
<evidence type="ECO:0000313" key="15">
    <source>
        <dbReference type="Proteomes" id="UP000467841"/>
    </source>
</evidence>
<dbReference type="CDD" id="cd12345">
    <property type="entry name" value="RRM2_SECp43_like"/>
    <property type="match status" value="1"/>
</dbReference>
<dbReference type="SUPFAM" id="SSF54928">
    <property type="entry name" value="RNA-binding domain, RBD"/>
    <property type="match status" value="2"/>
</dbReference>
<dbReference type="InterPro" id="IPR000504">
    <property type="entry name" value="RRM_dom"/>
</dbReference>
<dbReference type="SMART" id="SM00360">
    <property type="entry name" value="RRM"/>
    <property type="match status" value="3"/>
</dbReference>
<comment type="function">
    <text evidence="7">Heterogeneous nuclear ribonucleoprotein (hnRNP)-protein binding the poly(A) tail of mRNA and probably involved in some steps of pre-mRNA maturation.</text>
</comment>
<dbReference type="EMBL" id="CACVBM020001045">
    <property type="protein sequence ID" value="CAA7025880.1"/>
    <property type="molecule type" value="Genomic_DNA"/>
</dbReference>
<evidence type="ECO:0000259" key="12">
    <source>
        <dbReference type="PROSITE" id="PS50102"/>
    </source>
</evidence>
<evidence type="ECO:0000256" key="4">
    <source>
        <dbReference type="ARBA" id="ARBA00022737"/>
    </source>
</evidence>
<dbReference type="InterPro" id="IPR035979">
    <property type="entry name" value="RBD_domain_sf"/>
</dbReference>
<feature type="domain" description="RRM" evidence="12">
    <location>
        <begin position="24"/>
        <end position="101"/>
    </location>
</feature>
<dbReference type="InterPro" id="IPR036047">
    <property type="entry name" value="F-box-like_dom_sf"/>
</dbReference>
<evidence type="ECO:0000313" key="13">
    <source>
        <dbReference type="EMBL" id="CAA7025880.1"/>
    </source>
</evidence>
<comment type="similarity">
    <text evidence="8">Belongs to the polyadenylate-binding RBP47 family.</text>
</comment>
<feature type="domain" description="RRM" evidence="12">
    <location>
        <begin position="114"/>
        <end position="193"/>
    </location>
</feature>
<dbReference type="GO" id="GO:0005829">
    <property type="term" value="C:cytosol"/>
    <property type="evidence" value="ECO:0007669"/>
    <property type="project" value="TreeGrafter"/>
</dbReference>
<evidence type="ECO:0000256" key="11">
    <source>
        <dbReference type="SAM" id="MobiDB-lite"/>
    </source>
</evidence>
<dbReference type="GO" id="GO:0006397">
    <property type="term" value="P:mRNA processing"/>
    <property type="evidence" value="ECO:0007669"/>
    <property type="project" value="UniProtKB-KW"/>
</dbReference>
<dbReference type="Gene3D" id="3.30.70.330">
    <property type="match status" value="3"/>
</dbReference>
<evidence type="ECO:0000256" key="10">
    <source>
        <dbReference type="PROSITE-ProRule" id="PRU00176"/>
    </source>
</evidence>
<evidence type="ECO:0000256" key="7">
    <source>
        <dbReference type="ARBA" id="ARBA00057395"/>
    </source>
</evidence>
<sequence length="707" mass="78922">MIMRAGNYLLSQQQQNPGSDGDIRTLWIGNLQPWMDEFYIMSIFAQPGAWFQAQSAKVIRNKGYGFIEFANHGVAAWVLQAYNGTQMPSCEQTFRLNWAQSGAGERRQAAGPEYTIFVGNLAPEVSDYVLTQTFKSVYPSVKGAKVVTDRTTGRSKGYGFVRFWDEGEQMRAMTEMIGQYCWTRPMRIAPADNKQPLTVGPGMFYIKNLLALSMFNLVSLALSSGFMQYNRFLSLLSRLLFAAMYQDNQGANPGESDPSNTTILVGAVDVSATDDESKSVFGQCGELGHAEIPPGKSCGFAESSNRASAEHALSRWDGQSDRAHKKGRTANAAPFSGFPTDLVEHILAGVPGRSTANFGHICREWRSILAHPNFKKSFLTRGYSFRRLLLLTFRDNGQRLSFSSPLDSDGKNSLVLSPYRPCPRDLSDRVGCPQEGFITGRVQEAGIAIWNPLTTELVSLPEVELMSGVEAIPFLGYDPTDVQFKVLCIKATQLPYVNVNLSMANQGNMILTLGNGQHLWRSVNSKPHHPLSKGVCIEGTLYYTAGVYSWMKVSMVVCFDIRSEVFRYIDIEEGTSRFMNSSSTLVNYKGKLGALQFTFAYPKRLELWVLEKSETWSTTIYEFPESFGNIVEQTELTIVGMDSRDTDTVLLAPHFLSSPPFYIYYFGLQRCTVTRVEIQGFGKVSHKKVDLRLGYIENLKTLADYGN</sequence>
<reference evidence="13 15" key="1">
    <citation type="submission" date="2020-01" db="EMBL/GenBank/DDBJ databases">
        <authorList>
            <person name="Mishra B."/>
        </authorList>
    </citation>
    <scope>NUCLEOTIDE SEQUENCE [LARGE SCALE GENOMIC DNA]</scope>
</reference>
<dbReference type="AlphaFoldDB" id="A0A6D2IL62"/>
<evidence type="ECO:0000256" key="1">
    <source>
        <dbReference type="ARBA" id="ARBA00004123"/>
    </source>
</evidence>
<name>A0A6D2IL62_9BRAS</name>
<keyword evidence="5 10" id="KW-0694">RNA-binding</keyword>
<dbReference type="EMBL" id="CACVBM020001628">
    <property type="protein sequence ID" value="CAA7056102.1"/>
    <property type="molecule type" value="Genomic_DNA"/>
</dbReference>
<dbReference type="InterPro" id="IPR013187">
    <property type="entry name" value="F-box-assoc_dom_typ3"/>
</dbReference>
<dbReference type="Pfam" id="PF00646">
    <property type="entry name" value="F-box"/>
    <property type="match status" value="1"/>
</dbReference>
<keyword evidence="15" id="KW-1185">Reference proteome</keyword>
<evidence type="ECO:0000256" key="6">
    <source>
        <dbReference type="ARBA" id="ARBA00023242"/>
    </source>
</evidence>
<dbReference type="InterPro" id="IPR050825">
    <property type="entry name" value="RBM42_RBP45_47-like"/>
</dbReference>
<dbReference type="PANTHER" id="PTHR47640">
    <property type="entry name" value="TRNA SELENOCYSTEINE 1-ASSOCIATED PROTEIN 1-RELATED-RELATED"/>
    <property type="match status" value="1"/>
</dbReference>
<evidence type="ECO:0000313" key="14">
    <source>
        <dbReference type="EMBL" id="CAA7056102.1"/>
    </source>
</evidence>
<organism evidence="13 15">
    <name type="scientific">Microthlaspi erraticum</name>
    <dbReference type="NCBI Taxonomy" id="1685480"/>
    <lineage>
        <taxon>Eukaryota</taxon>
        <taxon>Viridiplantae</taxon>
        <taxon>Streptophyta</taxon>
        <taxon>Embryophyta</taxon>
        <taxon>Tracheophyta</taxon>
        <taxon>Spermatophyta</taxon>
        <taxon>Magnoliopsida</taxon>
        <taxon>eudicotyledons</taxon>
        <taxon>Gunneridae</taxon>
        <taxon>Pentapetalae</taxon>
        <taxon>rosids</taxon>
        <taxon>malvids</taxon>
        <taxon>Brassicales</taxon>
        <taxon>Brassicaceae</taxon>
        <taxon>Coluteocarpeae</taxon>
        <taxon>Microthlaspi</taxon>
    </lineage>
</organism>
<gene>
    <name evidence="13" type="ORF">MERR_LOCUS13115</name>
    <name evidence="14" type="ORF">MERR_LOCUS43338</name>
</gene>
<keyword evidence="6" id="KW-0539">Nucleus</keyword>
<evidence type="ECO:0000256" key="8">
    <source>
        <dbReference type="ARBA" id="ARBA00061069"/>
    </source>
</evidence>
<dbReference type="GO" id="GO:0005634">
    <property type="term" value="C:nucleus"/>
    <property type="evidence" value="ECO:0007669"/>
    <property type="project" value="UniProtKB-SubCell"/>
</dbReference>
<dbReference type="SUPFAM" id="SSF81383">
    <property type="entry name" value="F-box domain"/>
    <property type="match status" value="1"/>
</dbReference>
<dbReference type="OrthoDB" id="605328at2759"/>
<feature type="compositionally biased region" description="Basic and acidic residues" evidence="11">
    <location>
        <begin position="311"/>
        <end position="322"/>
    </location>
</feature>
<evidence type="ECO:0000256" key="3">
    <source>
        <dbReference type="ARBA" id="ARBA00022664"/>
    </source>
</evidence>
<dbReference type="InterPro" id="IPR012677">
    <property type="entry name" value="Nucleotide-bd_a/b_plait_sf"/>
</dbReference>
<evidence type="ECO:0000256" key="5">
    <source>
        <dbReference type="ARBA" id="ARBA00022884"/>
    </source>
</evidence>
<dbReference type="CDD" id="cd12344">
    <property type="entry name" value="RRM1_SECp43_like"/>
    <property type="match status" value="1"/>
</dbReference>
<dbReference type="Proteomes" id="UP000467841">
    <property type="component" value="Unassembled WGS sequence"/>
</dbReference>
<dbReference type="GO" id="GO:0003729">
    <property type="term" value="F:mRNA binding"/>
    <property type="evidence" value="ECO:0007669"/>
    <property type="project" value="InterPro"/>
</dbReference>
<dbReference type="NCBIfam" id="TIGR01640">
    <property type="entry name" value="F_box_assoc_1"/>
    <property type="match status" value="1"/>
</dbReference>
<proteinExistence type="inferred from homology"/>
<accession>A0A6D2IL62</accession>
<comment type="subunit">
    <text evidence="9">Interacts with the poly(A) tail of mRNA in nucleus.</text>
</comment>
<dbReference type="PROSITE" id="PS50102">
    <property type="entry name" value="RRM"/>
    <property type="match status" value="2"/>
</dbReference>
<dbReference type="FunFam" id="3.30.70.330:FF:000144">
    <property type="entry name" value="Polyadenylate-binding protein RBP47B"/>
    <property type="match status" value="1"/>
</dbReference>
<keyword evidence="3" id="KW-0507">mRNA processing</keyword>
<dbReference type="Pfam" id="PF08268">
    <property type="entry name" value="FBA_3"/>
    <property type="match status" value="1"/>
</dbReference>
<feature type="region of interest" description="Disordered" evidence="11">
    <location>
        <begin position="311"/>
        <end position="332"/>
    </location>
</feature>
<evidence type="ECO:0000256" key="9">
    <source>
        <dbReference type="ARBA" id="ARBA00063471"/>
    </source>
</evidence>